<comment type="caution">
    <text evidence="2">The sequence shown here is derived from an EMBL/GenBank/DDBJ whole genome shotgun (WGS) entry which is preliminary data.</text>
</comment>
<dbReference type="InterPro" id="IPR014729">
    <property type="entry name" value="Rossmann-like_a/b/a_fold"/>
</dbReference>
<organism evidence="2">
    <name type="scientific">Bradyrhizobium quebecense</name>
    <dbReference type="NCBI Taxonomy" id="2748629"/>
    <lineage>
        <taxon>Bacteria</taxon>
        <taxon>Pseudomonadati</taxon>
        <taxon>Pseudomonadota</taxon>
        <taxon>Alphaproteobacteria</taxon>
        <taxon>Hyphomicrobiales</taxon>
        <taxon>Nitrobacteraceae</taxon>
        <taxon>Bradyrhizobium</taxon>
    </lineage>
</organism>
<accession>A0A974A9T6</accession>
<dbReference type="EMBL" id="JABWSX010000001">
    <property type="protein sequence ID" value="NVL05547.1"/>
    <property type="molecule type" value="Genomic_DNA"/>
</dbReference>
<dbReference type="SUPFAM" id="SSF52402">
    <property type="entry name" value="Adenine nucleotide alpha hydrolases-like"/>
    <property type="match status" value="1"/>
</dbReference>
<dbReference type="Pfam" id="PF00582">
    <property type="entry name" value="Usp"/>
    <property type="match status" value="1"/>
</dbReference>
<gene>
    <name evidence="2" type="ORF">HU230_07425</name>
</gene>
<evidence type="ECO:0000259" key="1">
    <source>
        <dbReference type="Pfam" id="PF00582"/>
    </source>
</evidence>
<protein>
    <submittedName>
        <fullName evidence="2">Universal stress protein</fullName>
    </submittedName>
</protein>
<reference evidence="2" key="1">
    <citation type="submission" date="2020-06" db="EMBL/GenBank/DDBJ databases">
        <title>Whole Genome Sequence of Bradyrhizobium sp. Strain 66S1MB.</title>
        <authorList>
            <person name="Bromfield E."/>
            <person name="Cloutier S."/>
        </authorList>
    </citation>
    <scope>NUCLEOTIDE SEQUENCE</scope>
    <source>
        <strain evidence="2">66S1MB</strain>
    </source>
</reference>
<proteinExistence type="predicted"/>
<dbReference type="Gene3D" id="3.40.50.620">
    <property type="entry name" value="HUPs"/>
    <property type="match status" value="1"/>
</dbReference>
<dbReference type="InterPro" id="IPR006016">
    <property type="entry name" value="UspA"/>
</dbReference>
<evidence type="ECO:0000313" key="2">
    <source>
        <dbReference type="EMBL" id="NVL05547.1"/>
    </source>
</evidence>
<sequence>MGDVLTQFVSVNKVDLLVVGAYGHSRFREFILGGATKSIMSRPPVPTLLSH</sequence>
<name>A0A974A9T6_9BRAD</name>
<dbReference type="CDD" id="cd00293">
    <property type="entry name" value="USP-like"/>
    <property type="match status" value="1"/>
</dbReference>
<dbReference type="AlphaFoldDB" id="A0A974A9T6"/>
<feature type="domain" description="UspA" evidence="1">
    <location>
        <begin position="2"/>
        <end position="49"/>
    </location>
</feature>